<gene>
    <name evidence="1" type="ORF">K7432_008515</name>
</gene>
<dbReference type="Proteomes" id="UP001479436">
    <property type="component" value="Unassembled WGS sequence"/>
</dbReference>
<organism evidence="1 2">
    <name type="scientific">Basidiobolus ranarum</name>
    <dbReference type="NCBI Taxonomy" id="34480"/>
    <lineage>
        <taxon>Eukaryota</taxon>
        <taxon>Fungi</taxon>
        <taxon>Fungi incertae sedis</taxon>
        <taxon>Zoopagomycota</taxon>
        <taxon>Entomophthoromycotina</taxon>
        <taxon>Basidiobolomycetes</taxon>
        <taxon>Basidiobolales</taxon>
        <taxon>Basidiobolaceae</taxon>
        <taxon>Basidiobolus</taxon>
    </lineage>
</organism>
<comment type="caution">
    <text evidence="1">The sequence shown here is derived from an EMBL/GenBank/DDBJ whole genome shotgun (WGS) entry which is preliminary data.</text>
</comment>
<evidence type="ECO:0000313" key="1">
    <source>
        <dbReference type="EMBL" id="KAK9710284.1"/>
    </source>
</evidence>
<sequence>MSITEKRRSLTNQPDFLSAGSSITIVVKDVSRIKTITLCIPQGTTVRKVAELCCEKFEYWEDWNYAIYCELLDSWLNDDIPVDAYPPEARGSLLVLSKKPDYFELVSTKSSILSRNSEEVIRYLPPKANSFTNFFGRSYTSLKTKLRDDCLYLSVLIFRSDHKVLQTGGGLLPTLTVAENFASLNGGKEFTESCEEFSWILKSSMEWETTNVSECYNPNLHHQSRHQNHSHSLRMAFCEAADTMMKILPLPRLGHLYEQMIELPKYKSKVLLAVQYVSDKYLPTVATDLLKNGTLKWRSIESLNSKMYTPCYSVLSQAWAIYASRTVKPSPGLYVGLYHLETTATGINILLPRNRKHMLPMVKVRENSELTAEEWKLISEAKQEFSEELNNEMFFDLQTRKKISKLDYFKYQLVKAFLKLQNLSRLKLSMANIYDVETVELKVLRRENNRDVMDTVRIILLVKPLRLIQESNVLKSYAHHPRLAMYSFKHFETLHNHVYNPAYVSYRRKMLSYQTYLNEAKRGILSCIHHLKLENEDAARWTKEKVTALLYRKIDELKSTWPSISWSVRVLEWDRARRWEQLGGSHKVHSASESCVLRANSIHKIILNNAKNTPFITPPFEDELPLYASNLMHV</sequence>
<reference evidence="1 2" key="1">
    <citation type="submission" date="2023-04" db="EMBL/GenBank/DDBJ databases">
        <title>Genome of Basidiobolus ranarum AG-B5.</title>
        <authorList>
            <person name="Stajich J.E."/>
            <person name="Carter-House D."/>
            <person name="Gryganskyi A."/>
        </authorList>
    </citation>
    <scope>NUCLEOTIDE SEQUENCE [LARGE SCALE GENOMIC DNA]</scope>
    <source>
        <strain evidence="1 2">AG-B5</strain>
    </source>
</reference>
<proteinExistence type="predicted"/>
<dbReference type="EMBL" id="JASJQH010007351">
    <property type="protein sequence ID" value="KAK9710284.1"/>
    <property type="molecule type" value="Genomic_DNA"/>
</dbReference>
<keyword evidence="2" id="KW-1185">Reference proteome</keyword>
<dbReference type="PANTHER" id="PTHR35152:SF1">
    <property type="entry name" value="DOMAIN SIGNALLING PROTEIN, PUTATIVE (AFU_ORTHOLOGUE AFUA_5G11310)-RELATED"/>
    <property type="match status" value="1"/>
</dbReference>
<dbReference type="PANTHER" id="PTHR35152">
    <property type="entry name" value="DOMAIN SIGNALLING PROTEIN, PUTATIVE (AFU_ORTHOLOGUE AFUA_5G11310)-RELATED"/>
    <property type="match status" value="1"/>
</dbReference>
<name>A0ABR2VYF8_9FUNG</name>
<protein>
    <submittedName>
        <fullName evidence="1">Uncharacterized protein</fullName>
    </submittedName>
</protein>
<accession>A0ABR2VYF8</accession>
<evidence type="ECO:0000313" key="2">
    <source>
        <dbReference type="Proteomes" id="UP001479436"/>
    </source>
</evidence>